<feature type="compositionally biased region" description="Pro residues" evidence="1">
    <location>
        <begin position="223"/>
        <end position="239"/>
    </location>
</feature>
<name>A0ABX8BYM6_9ACTN</name>
<keyword evidence="4" id="KW-1185">Reference proteome</keyword>
<dbReference type="SUPFAM" id="SSF55729">
    <property type="entry name" value="Acyl-CoA N-acyltransferases (Nat)"/>
    <property type="match status" value="1"/>
</dbReference>
<protein>
    <submittedName>
        <fullName evidence="3">GNAT family N-acetyltransferase</fullName>
    </submittedName>
</protein>
<feature type="domain" description="N-acetyltransferase" evidence="2">
    <location>
        <begin position="141"/>
        <end position="211"/>
    </location>
</feature>
<proteinExistence type="predicted"/>
<dbReference type="Pfam" id="PF13508">
    <property type="entry name" value="Acetyltransf_7"/>
    <property type="match status" value="1"/>
</dbReference>
<sequence>MPNPPAAPLPDLVRRWQRGWGTARSLPEPAEADGALRVHFGFAHRHDEYILLDADGAPDTIAAAAERVLASEHTDWLTVPTAAPDKTALLLEEAGLAVDPGTETLMTADLDEHPSLDPPRPYRVTVGRARAVIRVRVSTAQGEEAATGVMGISADDAVADSITTEPDHRRRGLGAAVMSALAGHARRAGAVHGLLVASPQGRHLYTSLGWTPRATVLIARTPPGKPRAPGPGPAPSWAP</sequence>
<dbReference type="EMBL" id="CP074133">
    <property type="protein sequence ID" value="QUX25448.1"/>
    <property type="molecule type" value="Genomic_DNA"/>
</dbReference>
<organism evidence="3 4">
    <name type="scientific">Nocardiopsis changdeensis</name>
    <dbReference type="NCBI Taxonomy" id="2831969"/>
    <lineage>
        <taxon>Bacteria</taxon>
        <taxon>Bacillati</taxon>
        <taxon>Actinomycetota</taxon>
        <taxon>Actinomycetes</taxon>
        <taxon>Streptosporangiales</taxon>
        <taxon>Nocardiopsidaceae</taxon>
        <taxon>Nocardiopsis</taxon>
    </lineage>
</organism>
<accession>A0ABX8BYM6</accession>
<evidence type="ECO:0000313" key="4">
    <source>
        <dbReference type="Proteomes" id="UP000676079"/>
    </source>
</evidence>
<dbReference type="InterPro" id="IPR000182">
    <property type="entry name" value="GNAT_dom"/>
</dbReference>
<gene>
    <name evidence="3" type="ORF">KGD84_15105</name>
</gene>
<dbReference type="InterPro" id="IPR016181">
    <property type="entry name" value="Acyl_CoA_acyltransferase"/>
</dbReference>
<dbReference type="Gene3D" id="3.40.630.30">
    <property type="match status" value="1"/>
</dbReference>
<reference evidence="3 4" key="1">
    <citation type="submission" date="2021-05" db="EMBL/GenBank/DDBJ databases">
        <title>Direct Submission.</title>
        <authorList>
            <person name="Li K."/>
            <person name="Gao J."/>
        </authorList>
    </citation>
    <scope>NUCLEOTIDE SEQUENCE [LARGE SCALE GENOMIC DNA]</scope>
    <source>
        <strain evidence="3 4">Mg02</strain>
    </source>
</reference>
<dbReference type="RefSeq" id="WP_220561002.1">
    <property type="nucleotide sequence ID" value="NZ_CP074133.1"/>
</dbReference>
<dbReference type="Proteomes" id="UP000676079">
    <property type="component" value="Chromosome"/>
</dbReference>
<feature type="region of interest" description="Disordered" evidence="1">
    <location>
        <begin position="220"/>
        <end position="239"/>
    </location>
</feature>
<evidence type="ECO:0000313" key="3">
    <source>
        <dbReference type="EMBL" id="QUX25448.1"/>
    </source>
</evidence>
<evidence type="ECO:0000256" key="1">
    <source>
        <dbReference type="SAM" id="MobiDB-lite"/>
    </source>
</evidence>
<dbReference type="CDD" id="cd04301">
    <property type="entry name" value="NAT_SF"/>
    <property type="match status" value="1"/>
</dbReference>
<evidence type="ECO:0000259" key="2">
    <source>
        <dbReference type="Pfam" id="PF13508"/>
    </source>
</evidence>